<dbReference type="SUPFAM" id="SSF117281">
    <property type="entry name" value="Kelch motif"/>
    <property type="match status" value="2"/>
</dbReference>
<dbReference type="SMART" id="SM00225">
    <property type="entry name" value="BTB"/>
    <property type="match status" value="1"/>
</dbReference>
<keyword evidence="2" id="KW-0677">Repeat</keyword>
<dbReference type="WBParaSite" id="TCLT_0000017301-mRNA-1">
    <property type="protein sequence ID" value="TCLT_0000017301-mRNA-1"/>
    <property type="gene ID" value="TCLT_0000017301"/>
</dbReference>
<dbReference type="PANTHER" id="PTHR45632">
    <property type="entry name" value="LD33804P"/>
    <property type="match status" value="1"/>
</dbReference>
<dbReference type="AlphaFoldDB" id="A0A0N5CJG7"/>
<dbReference type="PRINTS" id="PR00501">
    <property type="entry name" value="KELCHREPEAT"/>
</dbReference>
<sequence length="759" mass="83749">MEKQLTLCACNNSKNCDRNLQVGQVTKSLTSANNNLVLLSENDDKDLYLEPKIAGEDALESDVSVLKEEIILTMCDNSMQNTLLHRLNTFRRNRELCDVVLFVQEKEILAHKVVLAACSSVLMDMFVGREDDMGGRCSSSSPSPTAIAEQGPVVKTSAASSTAPVFPANLASPTMPQPLSYYEFAESDYHCFEAIVNYAYSAHLDISNKKVGELYKTACILQVAPVAKACAHYLINNLNIMDCIGIRRQANIHDDVLVEHVDNFIAENFARIVDESPEFTHLPLIKVRLILSIRDTEQLCCGEDIALRALQYFQSLPHVTERTEQWIELLIGKTHMLYMGEDTTLLDCSGMDDRSFVGASDIIQDYKLTGGYLPRTYSGSKMLDIQTPANHITGATAVHLTSGRLNNTKISSAEKGFWIALAFFLGRLVALSIQLSEAEEVIKLRSTSLDDDILKTSQTGQQETLSKVISSASNLRIPIPHMKSPRCSIGGVFINGKIIVCGGYDRGTCLKSVEEYDMLESSWSSLADMTQCRGRFDAAVLGNKVYAVAGSNGSVDLKTVECYDLETKKWSFLYKKFFCENLNKFDLCCAALDRFIYCIGGCCEQNVLDECEKYIPELDEWSLIAPLRTARFQAGCTSWHDLIVVCGGSDGWKCLDSVEAYNSLTGKWLNLIPLKTARRGCAVIVVKDCLFVIGGHDGTQSLNSVEILDSPNGEWRSGPSLTTPRANVKAIVTPDNEIYVLGGFDGTQFLSSVEVLDNG</sequence>
<dbReference type="OMA" id="TCKTHIL"/>
<evidence type="ECO:0000313" key="5">
    <source>
        <dbReference type="Proteomes" id="UP000276776"/>
    </source>
</evidence>
<dbReference type="Gene3D" id="2.120.10.80">
    <property type="entry name" value="Kelch-type beta propeller"/>
    <property type="match status" value="2"/>
</dbReference>
<keyword evidence="1" id="KW-0880">Kelch repeat</keyword>
<organism evidence="6">
    <name type="scientific">Thelazia callipaeda</name>
    <name type="common">Oriental eyeworm</name>
    <name type="synonym">Parasitic nematode</name>
    <dbReference type="NCBI Taxonomy" id="103827"/>
    <lineage>
        <taxon>Eukaryota</taxon>
        <taxon>Metazoa</taxon>
        <taxon>Ecdysozoa</taxon>
        <taxon>Nematoda</taxon>
        <taxon>Chromadorea</taxon>
        <taxon>Rhabditida</taxon>
        <taxon>Spirurina</taxon>
        <taxon>Spiruromorpha</taxon>
        <taxon>Thelazioidea</taxon>
        <taxon>Thelaziidae</taxon>
        <taxon>Thelazia</taxon>
    </lineage>
</organism>
<evidence type="ECO:0000259" key="3">
    <source>
        <dbReference type="PROSITE" id="PS50097"/>
    </source>
</evidence>
<dbReference type="SMART" id="SM00612">
    <property type="entry name" value="Kelch"/>
    <property type="match status" value="5"/>
</dbReference>
<evidence type="ECO:0000256" key="2">
    <source>
        <dbReference type="ARBA" id="ARBA00022737"/>
    </source>
</evidence>
<dbReference type="SUPFAM" id="SSF54695">
    <property type="entry name" value="POZ domain"/>
    <property type="match status" value="1"/>
</dbReference>
<dbReference type="PROSITE" id="PS50097">
    <property type="entry name" value="BTB"/>
    <property type="match status" value="1"/>
</dbReference>
<reference evidence="4 5" key="2">
    <citation type="submission" date="2018-11" db="EMBL/GenBank/DDBJ databases">
        <authorList>
            <consortium name="Pathogen Informatics"/>
        </authorList>
    </citation>
    <scope>NUCLEOTIDE SEQUENCE [LARGE SCALE GENOMIC DNA]</scope>
</reference>
<dbReference type="InterPro" id="IPR000210">
    <property type="entry name" value="BTB/POZ_dom"/>
</dbReference>
<name>A0A0N5CJG7_THECL</name>
<dbReference type="OrthoDB" id="45365at2759"/>
<protein>
    <submittedName>
        <fullName evidence="6">BTB domain-containing protein</fullName>
    </submittedName>
</protein>
<keyword evidence="5" id="KW-1185">Reference proteome</keyword>
<dbReference type="InterPro" id="IPR015915">
    <property type="entry name" value="Kelch-typ_b-propeller"/>
</dbReference>
<dbReference type="PANTHER" id="PTHR45632:SF26">
    <property type="entry name" value="BTB DOMAIN-CONTAINING PROTEIN"/>
    <property type="match status" value="1"/>
</dbReference>
<dbReference type="Pfam" id="PF01344">
    <property type="entry name" value="Kelch_1"/>
    <property type="match status" value="6"/>
</dbReference>
<dbReference type="STRING" id="103827.A0A0N5CJG7"/>
<feature type="domain" description="BTB" evidence="3">
    <location>
        <begin position="97"/>
        <end position="208"/>
    </location>
</feature>
<proteinExistence type="predicted"/>
<accession>A0A0N5CJG7</accession>
<gene>
    <name evidence="4" type="ORF">TCLT_LOCUS174</name>
</gene>
<dbReference type="InterPro" id="IPR011333">
    <property type="entry name" value="SKP1/BTB/POZ_sf"/>
</dbReference>
<reference evidence="6" key="1">
    <citation type="submission" date="2017-02" db="UniProtKB">
        <authorList>
            <consortium name="WormBaseParasite"/>
        </authorList>
    </citation>
    <scope>IDENTIFICATION</scope>
</reference>
<dbReference type="Pfam" id="PF00651">
    <property type="entry name" value="BTB"/>
    <property type="match status" value="2"/>
</dbReference>
<dbReference type="InterPro" id="IPR006652">
    <property type="entry name" value="Kelch_1"/>
</dbReference>
<evidence type="ECO:0000313" key="4">
    <source>
        <dbReference type="EMBL" id="VDM95034.1"/>
    </source>
</evidence>
<dbReference type="Gene3D" id="3.30.710.10">
    <property type="entry name" value="Potassium Channel Kv1.1, Chain A"/>
    <property type="match status" value="1"/>
</dbReference>
<dbReference type="EMBL" id="UYYF01000010">
    <property type="protein sequence ID" value="VDM95034.1"/>
    <property type="molecule type" value="Genomic_DNA"/>
</dbReference>
<dbReference type="Proteomes" id="UP000276776">
    <property type="component" value="Unassembled WGS sequence"/>
</dbReference>
<evidence type="ECO:0000313" key="6">
    <source>
        <dbReference type="WBParaSite" id="TCLT_0000017301-mRNA-1"/>
    </source>
</evidence>
<evidence type="ECO:0000256" key="1">
    <source>
        <dbReference type="ARBA" id="ARBA00022441"/>
    </source>
</evidence>